<reference evidence="3" key="1">
    <citation type="submission" date="2022-11" db="UniProtKB">
        <authorList>
            <consortium name="WormBaseParasite"/>
        </authorList>
    </citation>
    <scope>IDENTIFICATION</scope>
</reference>
<keyword evidence="2" id="KW-1185">Reference proteome</keyword>
<feature type="region of interest" description="Disordered" evidence="1">
    <location>
        <begin position="59"/>
        <end position="84"/>
    </location>
</feature>
<evidence type="ECO:0000313" key="2">
    <source>
        <dbReference type="Proteomes" id="UP000887578"/>
    </source>
</evidence>
<sequence length="84" mass="9439">MPPVIKNGLQYLIPILEKWILNEKTHQKFFNKILDNVKCLIIDSNGKKAEKSKCSTIKAGQSIENNNDPSTSSSAPTKKKRRLG</sequence>
<feature type="compositionally biased region" description="Polar residues" evidence="1">
    <location>
        <begin position="59"/>
        <end position="68"/>
    </location>
</feature>
<name>A0A914PR64_9BILA</name>
<dbReference type="WBParaSite" id="PDA_v2.g21090.t1">
    <property type="protein sequence ID" value="PDA_v2.g21090.t1"/>
    <property type="gene ID" value="PDA_v2.g21090"/>
</dbReference>
<protein>
    <submittedName>
        <fullName evidence="3">Uncharacterized protein</fullName>
    </submittedName>
</protein>
<dbReference type="Proteomes" id="UP000887578">
    <property type="component" value="Unplaced"/>
</dbReference>
<accession>A0A914PR64</accession>
<evidence type="ECO:0000256" key="1">
    <source>
        <dbReference type="SAM" id="MobiDB-lite"/>
    </source>
</evidence>
<proteinExistence type="predicted"/>
<organism evidence="2 3">
    <name type="scientific">Panagrolaimus davidi</name>
    <dbReference type="NCBI Taxonomy" id="227884"/>
    <lineage>
        <taxon>Eukaryota</taxon>
        <taxon>Metazoa</taxon>
        <taxon>Ecdysozoa</taxon>
        <taxon>Nematoda</taxon>
        <taxon>Chromadorea</taxon>
        <taxon>Rhabditida</taxon>
        <taxon>Tylenchina</taxon>
        <taxon>Panagrolaimomorpha</taxon>
        <taxon>Panagrolaimoidea</taxon>
        <taxon>Panagrolaimidae</taxon>
        <taxon>Panagrolaimus</taxon>
    </lineage>
</organism>
<dbReference type="AlphaFoldDB" id="A0A914PR64"/>
<evidence type="ECO:0000313" key="3">
    <source>
        <dbReference type="WBParaSite" id="PDA_v2.g21090.t1"/>
    </source>
</evidence>